<reference evidence="1" key="1">
    <citation type="submission" date="2021-06" db="EMBL/GenBank/DDBJ databases">
        <authorList>
            <person name="Kallberg Y."/>
            <person name="Tangrot J."/>
            <person name="Rosling A."/>
        </authorList>
    </citation>
    <scope>NUCLEOTIDE SEQUENCE</scope>
    <source>
        <strain evidence="1">FL966</strain>
    </source>
</reference>
<dbReference type="Proteomes" id="UP000789759">
    <property type="component" value="Unassembled WGS sequence"/>
</dbReference>
<protein>
    <submittedName>
        <fullName evidence="1">9191_t:CDS:1</fullName>
    </submittedName>
</protein>
<dbReference type="EMBL" id="CAJVQA010006176">
    <property type="protein sequence ID" value="CAG8635612.1"/>
    <property type="molecule type" value="Genomic_DNA"/>
</dbReference>
<feature type="non-terminal residue" evidence="1">
    <location>
        <position position="313"/>
    </location>
</feature>
<evidence type="ECO:0000313" key="2">
    <source>
        <dbReference type="Proteomes" id="UP000789759"/>
    </source>
</evidence>
<sequence>KHTEKVLFEVLQKIVTEKDVLAEKTMSLLSIFDEHMCSFSIQWDSVCLKDERKKTSTEQEKEIQIRKENELELRSQQKNLRNYSLNCSEDDTDTHVFPVELEPNNLELESKCLYDAAELGFNLDEEFEQHVETLYFSIGYFLNVDKEFSSVNFAPRKTMATEIASLKSNKHNITSLQEHKKDVRVASQSCPRSNARRTDYDFKLKGYGYYKSTVNRTNETVCSIHNINLLSKEKDTQVLGQKSNSKGKSHELSLLEISPELIISYVPQLVDVLIDKLRMSYTQLDIQLTDVSFIKFKQEAGQRLLKIPQKFHK</sequence>
<gene>
    <name evidence="1" type="ORF">CPELLU_LOCUS8604</name>
</gene>
<name>A0A9N9DER2_9GLOM</name>
<keyword evidence="2" id="KW-1185">Reference proteome</keyword>
<organism evidence="1 2">
    <name type="scientific">Cetraspora pellucida</name>
    <dbReference type="NCBI Taxonomy" id="1433469"/>
    <lineage>
        <taxon>Eukaryota</taxon>
        <taxon>Fungi</taxon>
        <taxon>Fungi incertae sedis</taxon>
        <taxon>Mucoromycota</taxon>
        <taxon>Glomeromycotina</taxon>
        <taxon>Glomeromycetes</taxon>
        <taxon>Diversisporales</taxon>
        <taxon>Gigasporaceae</taxon>
        <taxon>Cetraspora</taxon>
    </lineage>
</organism>
<evidence type="ECO:0000313" key="1">
    <source>
        <dbReference type="EMBL" id="CAG8635612.1"/>
    </source>
</evidence>
<proteinExistence type="predicted"/>
<comment type="caution">
    <text evidence="1">The sequence shown here is derived from an EMBL/GenBank/DDBJ whole genome shotgun (WGS) entry which is preliminary data.</text>
</comment>
<dbReference type="AlphaFoldDB" id="A0A9N9DER2"/>
<accession>A0A9N9DER2</accession>